<dbReference type="Proteomes" id="UP001321492">
    <property type="component" value="Unassembled WGS sequence"/>
</dbReference>
<dbReference type="PANTHER" id="PTHR19879:SF9">
    <property type="entry name" value="TRANSCRIPTION INITIATION FACTOR TFIID SUBUNIT 5"/>
    <property type="match status" value="1"/>
</dbReference>
<dbReference type="EMBL" id="JASJEV010000011">
    <property type="protein sequence ID" value="MDJ1159610.1"/>
    <property type="molecule type" value="Genomic_DNA"/>
</dbReference>
<dbReference type="SUPFAM" id="SSF50978">
    <property type="entry name" value="WD40 repeat-like"/>
    <property type="match status" value="1"/>
</dbReference>
<keyword evidence="2 7" id="KW-0349">Heme</keyword>
<dbReference type="CDD" id="cd00200">
    <property type="entry name" value="WD40"/>
    <property type="match status" value="1"/>
</dbReference>
<feature type="repeat" description="WD" evidence="6">
    <location>
        <begin position="275"/>
        <end position="316"/>
    </location>
</feature>
<evidence type="ECO:0000313" key="11">
    <source>
        <dbReference type="Proteomes" id="UP001321492"/>
    </source>
</evidence>
<evidence type="ECO:0000256" key="8">
    <source>
        <dbReference type="SAM" id="SignalP"/>
    </source>
</evidence>
<dbReference type="RefSeq" id="WP_422679929.1">
    <property type="nucleotide sequence ID" value="NZ_JASJEV010000011.1"/>
</dbReference>
<sequence length="433" mass="44115">MSFIVRLPCASLPFLAAGLALGLAGAAAQDLRGHGGPVRAIAVAPDGRAAMTGSFDQSAILWRLDTGAALAVLRVHDGAVNAVAALGEGVFATGGEDSRIAIWRGTAATPERVLTGHGGPVAALAVSPDGRLLASAAWDGTVRLWPLDGGPGRVLEGHRGNVNGVAVTRDGTVVSAGYDATLRIWSRDGTPVVATLPAPLNAVLVAPDGEILAAGADGQLHILSAGGQPLAEAPVGQAPAVALALSPDGATVAASGLHGDVALVDRKARRVRTVLAGGSLPVWSLAFSPDGRELLAGGADRVVRRWNAASGARLGTTASTLGEDPLAAFAGDRGAELFRACAACHTLTPDGGNRAGPSLYGLFGRRIAGLPGYAYSEGLKKLDIVWTHETVARLFEIGPSLYTPGTKMPEQKVTDPKDREALVTFLEKATAPR</sequence>
<feature type="repeat" description="WD" evidence="6">
    <location>
        <begin position="114"/>
        <end position="145"/>
    </location>
</feature>
<dbReference type="SUPFAM" id="SSF46626">
    <property type="entry name" value="Cytochrome c"/>
    <property type="match status" value="1"/>
</dbReference>
<name>A0ABT7AKG6_9HYPH</name>
<evidence type="ECO:0000313" key="10">
    <source>
        <dbReference type="EMBL" id="MDJ1159610.1"/>
    </source>
</evidence>
<evidence type="ECO:0000256" key="1">
    <source>
        <dbReference type="ARBA" id="ARBA00022448"/>
    </source>
</evidence>
<dbReference type="InterPro" id="IPR036909">
    <property type="entry name" value="Cyt_c-like_dom_sf"/>
</dbReference>
<gene>
    <name evidence="10" type="ORF">QNA08_15400</name>
</gene>
<keyword evidence="4" id="KW-0249">Electron transport</keyword>
<accession>A0ABT7AKG6</accession>
<dbReference type="PROSITE" id="PS51007">
    <property type="entry name" value="CYTC"/>
    <property type="match status" value="1"/>
</dbReference>
<evidence type="ECO:0000256" key="5">
    <source>
        <dbReference type="ARBA" id="ARBA00023004"/>
    </source>
</evidence>
<evidence type="ECO:0000259" key="9">
    <source>
        <dbReference type="PROSITE" id="PS51007"/>
    </source>
</evidence>
<dbReference type="PRINTS" id="PR00604">
    <property type="entry name" value="CYTCHRMECIAB"/>
</dbReference>
<keyword evidence="3 7" id="KW-0479">Metal-binding</keyword>
<feature type="signal peptide" evidence="8">
    <location>
        <begin position="1"/>
        <end position="16"/>
    </location>
</feature>
<dbReference type="PROSITE" id="PS50294">
    <property type="entry name" value="WD_REPEATS_REGION"/>
    <property type="match status" value="4"/>
</dbReference>
<dbReference type="PANTHER" id="PTHR19879">
    <property type="entry name" value="TRANSCRIPTION INITIATION FACTOR TFIID"/>
    <property type="match status" value="1"/>
</dbReference>
<organism evidence="10 11">
    <name type="scientific">Chelatococcus albus</name>
    <dbReference type="NCBI Taxonomy" id="3047466"/>
    <lineage>
        <taxon>Bacteria</taxon>
        <taxon>Pseudomonadati</taxon>
        <taxon>Pseudomonadota</taxon>
        <taxon>Alphaproteobacteria</taxon>
        <taxon>Hyphomicrobiales</taxon>
        <taxon>Chelatococcaceae</taxon>
        <taxon>Chelatococcus</taxon>
    </lineage>
</organism>
<evidence type="ECO:0000256" key="3">
    <source>
        <dbReference type="ARBA" id="ARBA00022723"/>
    </source>
</evidence>
<keyword evidence="5 7" id="KW-0408">Iron</keyword>
<dbReference type="SMART" id="SM00320">
    <property type="entry name" value="WD40"/>
    <property type="match status" value="7"/>
</dbReference>
<feature type="chain" id="PRO_5046744397" evidence="8">
    <location>
        <begin position="17"/>
        <end position="433"/>
    </location>
</feature>
<keyword evidence="11" id="KW-1185">Reference proteome</keyword>
<feature type="repeat" description="WD" evidence="6">
    <location>
        <begin position="31"/>
        <end position="72"/>
    </location>
</feature>
<comment type="caution">
    <text evidence="10">The sequence shown here is derived from an EMBL/GenBank/DDBJ whole genome shotgun (WGS) entry which is preliminary data.</text>
</comment>
<proteinExistence type="predicted"/>
<dbReference type="PROSITE" id="PS50082">
    <property type="entry name" value="WD_REPEATS_2"/>
    <property type="match status" value="4"/>
</dbReference>
<evidence type="ECO:0000256" key="4">
    <source>
        <dbReference type="ARBA" id="ARBA00022982"/>
    </source>
</evidence>
<keyword evidence="6" id="KW-0853">WD repeat</keyword>
<dbReference type="Pfam" id="PF00400">
    <property type="entry name" value="WD40"/>
    <property type="match status" value="5"/>
</dbReference>
<dbReference type="Gene3D" id="2.130.10.10">
    <property type="entry name" value="YVTN repeat-like/Quinoprotein amine dehydrogenase"/>
    <property type="match status" value="2"/>
</dbReference>
<keyword evidence="8" id="KW-0732">Signal</keyword>
<feature type="domain" description="Cytochrome c" evidence="9">
    <location>
        <begin position="329"/>
        <end position="430"/>
    </location>
</feature>
<keyword evidence="1" id="KW-0813">Transport</keyword>
<evidence type="ECO:0000256" key="2">
    <source>
        <dbReference type="ARBA" id="ARBA00022617"/>
    </source>
</evidence>
<dbReference type="Pfam" id="PF00034">
    <property type="entry name" value="Cytochrom_C"/>
    <property type="match status" value="1"/>
</dbReference>
<feature type="repeat" description="WD" evidence="6">
    <location>
        <begin position="155"/>
        <end position="195"/>
    </location>
</feature>
<dbReference type="InterPro" id="IPR015943">
    <property type="entry name" value="WD40/YVTN_repeat-like_dom_sf"/>
</dbReference>
<dbReference type="InterPro" id="IPR036322">
    <property type="entry name" value="WD40_repeat_dom_sf"/>
</dbReference>
<evidence type="ECO:0000256" key="6">
    <source>
        <dbReference type="PROSITE-ProRule" id="PRU00221"/>
    </source>
</evidence>
<protein>
    <submittedName>
        <fullName evidence="10">C-type cytochrome</fullName>
    </submittedName>
</protein>
<dbReference type="InterPro" id="IPR002327">
    <property type="entry name" value="Cyt_c_1A/1B"/>
</dbReference>
<dbReference type="InterPro" id="IPR009056">
    <property type="entry name" value="Cyt_c-like_dom"/>
</dbReference>
<reference evidence="10 11" key="1">
    <citation type="submission" date="2023-05" db="EMBL/GenBank/DDBJ databases">
        <title>Chelatococcus sp. nov., a moderately thermophilic bacterium isolated from hot spring microbial mat.</title>
        <authorList>
            <person name="Hu C.-J."/>
            <person name="Li W.-J."/>
        </authorList>
    </citation>
    <scope>NUCLEOTIDE SEQUENCE [LARGE SCALE GENOMIC DNA]</scope>
    <source>
        <strain evidence="10 11">SYSU G07232</strain>
    </source>
</reference>
<dbReference type="Gene3D" id="1.10.760.10">
    <property type="entry name" value="Cytochrome c-like domain"/>
    <property type="match status" value="1"/>
</dbReference>
<evidence type="ECO:0000256" key="7">
    <source>
        <dbReference type="PROSITE-ProRule" id="PRU00433"/>
    </source>
</evidence>
<dbReference type="InterPro" id="IPR001680">
    <property type="entry name" value="WD40_rpt"/>
</dbReference>